<keyword evidence="1" id="KW-0175">Coiled coil</keyword>
<feature type="coiled-coil region" evidence="1">
    <location>
        <begin position="178"/>
        <end position="205"/>
    </location>
</feature>
<dbReference type="AlphaFoldDB" id="A0A1R2CXA2"/>
<name>A0A1R2CXA2_9CILI</name>
<organism evidence="2 3">
    <name type="scientific">Stentor coeruleus</name>
    <dbReference type="NCBI Taxonomy" id="5963"/>
    <lineage>
        <taxon>Eukaryota</taxon>
        <taxon>Sar</taxon>
        <taxon>Alveolata</taxon>
        <taxon>Ciliophora</taxon>
        <taxon>Postciliodesmatophora</taxon>
        <taxon>Heterotrichea</taxon>
        <taxon>Heterotrichida</taxon>
        <taxon>Stentoridae</taxon>
        <taxon>Stentor</taxon>
    </lineage>
</organism>
<protein>
    <submittedName>
        <fullName evidence="2">Uncharacterized protein</fullName>
    </submittedName>
</protein>
<evidence type="ECO:0000313" key="3">
    <source>
        <dbReference type="Proteomes" id="UP000187209"/>
    </source>
</evidence>
<evidence type="ECO:0000256" key="1">
    <source>
        <dbReference type="SAM" id="Coils"/>
    </source>
</evidence>
<accession>A0A1R2CXA2</accession>
<dbReference type="Proteomes" id="UP000187209">
    <property type="component" value="Unassembled WGS sequence"/>
</dbReference>
<comment type="caution">
    <text evidence="2">The sequence shown here is derived from an EMBL/GenBank/DDBJ whole genome shotgun (WGS) entry which is preliminary data.</text>
</comment>
<evidence type="ECO:0000313" key="2">
    <source>
        <dbReference type="EMBL" id="OMJ93634.1"/>
    </source>
</evidence>
<dbReference type="OrthoDB" id="324905at2759"/>
<gene>
    <name evidence="2" type="ORF">SteCoe_3330</name>
</gene>
<sequence>MEKPNQSANVQKVNKLSIFSSESSEYYQEDIEFDEISRPSLANPSEDFDILIQTLRTTLSIRGLTIPLEPNPFENLKNLIRTMCDEFLKVTQTTKEIRMSEPFSTCSEEIEVNSMHNTRKDVLSRIFDIPENGIILTKNECGDLASLLVGTIRDSSSKEFKVKYIDLERKFVSIAKDNVKLREEIKVKDKEIENLCKEIEDLKLNRSKKGSILAKYFDMESTLNESGDPGN</sequence>
<keyword evidence="3" id="KW-1185">Reference proteome</keyword>
<reference evidence="2 3" key="1">
    <citation type="submission" date="2016-11" db="EMBL/GenBank/DDBJ databases">
        <title>The macronuclear genome of Stentor coeruleus: a giant cell with tiny introns.</title>
        <authorList>
            <person name="Slabodnick M."/>
            <person name="Ruby J.G."/>
            <person name="Reiff S.B."/>
            <person name="Swart E.C."/>
            <person name="Gosai S."/>
            <person name="Prabakaran S."/>
            <person name="Witkowska E."/>
            <person name="Larue G.E."/>
            <person name="Fisher S."/>
            <person name="Freeman R.M."/>
            <person name="Gunawardena J."/>
            <person name="Chu W."/>
            <person name="Stover N.A."/>
            <person name="Gregory B.D."/>
            <person name="Nowacki M."/>
            <person name="Derisi J."/>
            <person name="Roy S.W."/>
            <person name="Marshall W.F."/>
            <person name="Sood P."/>
        </authorList>
    </citation>
    <scope>NUCLEOTIDE SEQUENCE [LARGE SCALE GENOMIC DNA]</scope>
    <source>
        <strain evidence="2">WM001</strain>
    </source>
</reference>
<dbReference type="EMBL" id="MPUH01000039">
    <property type="protein sequence ID" value="OMJ93634.1"/>
    <property type="molecule type" value="Genomic_DNA"/>
</dbReference>
<proteinExistence type="predicted"/>